<reference evidence="3 4" key="1">
    <citation type="submission" date="2017-12" db="EMBL/GenBank/DDBJ databases">
        <authorList>
            <person name="Paulsen S."/>
            <person name="Gram L.K."/>
        </authorList>
    </citation>
    <scope>NUCLEOTIDE SEQUENCE [LARGE SCALE GENOMIC DNA]</scope>
    <source>
        <strain evidence="3 4">S1189</strain>
    </source>
</reference>
<protein>
    <submittedName>
        <fullName evidence="3">Fatty acid-binding protein DegV</fullName>
    </submittedName>
</protein>
<evidence type="ECO:0000259" key="2">
    <source>
        <dbReference type="PROSITE" id="PS50109"/>
    </source>
</evidence>
<sequence>QYETFQTCHVFTTIESLIKPLCIQKGLEFELQVDPQVWPYLYSDEDKVKQILVNLLGNAVKYTNHGKVGLKVTLVNDRAAKQTIKFAVWDTGVGIKSQEIEHLFD</sequence>
<evidence type="ECO:0000313" key="4">
    <source>
        <dbReference type="Proteomes" id="UP000307362"/>
    </source>
</evidence>
<name>A0A5S3YMB7_9GAMM</name>
<dbReference type="PANTHER" id="PTHR43719">
    <property type="entry name" value="TWO-COMPONENT HISTIDINE KINASE"/>
    <property type="match status" value="1"/>
</dbReference>
<dbReference type="AlphaFoldDB" id="A0A5S3YMB7"/>
<dbReference type="PANTHER" id="PTHR43719:SF28">
    <property type="entry name" value="PEROXIDE STRESS-ACTIVATED HISTIDINE KINASE MAK1-RELATED"/>
    <property type="match status" value="1"/>
</dbReference>
<dbReference type="InterPro" id="IPR050956">
    <property type="entry name" value="2C_system_His_kinase"/>
</dbReference>
<organism evidence="3 4">
    <name type="scientific">Pseudoalteromonas phenolica</name>
    <dbReference type="NCBI Taxonomy" id="161398"/>
    <lineage>
        <taxon>Bacteria</taxon>
        <taxon>Pseudomonadati</taxon>
        <taxon>Pseudomonadota</taxon>
        <taxon>Gammaproteobacteria</taxon>
        <taxon>Alteromonadales</taxon>
        <taxon>Pseudoalteromonadaceae</taxon>
        <taxon>Pseudoalteromonas</taxon>
    </lineage>
</organism>
<feature type="domain" description="Histidine kinase" evidence="2">
    <location>
        <begin position="1"/>
        <end position="105"/>
    </location>
</feature>
<dbReference type="InterPro" id="IPR005467">
    <property type="entry name" value="His_kinase_dom"/>
</dbReference>
<feature type="non-terminal residue" evidence="3">
    <location>
        <position position="105"/>
    </location>
</feature>
<comment type="caution">
    <text evidence="3">The sequence shown here is derived from an EMBL/GenBank/DDBJ whole genome shotgun (WGS) entry which is preliminary data.</text>
</comment>
<dbReference type="Proteomes" id="UP000307362">
    <property type="component" value="Unassembled WGS sequence"/>
</dbReference>
<dbReference type="InterPro" id="IPR036890">
    <property type="entry name" value="HATPase_C_sf"/>
</dbReference>
<reference evidence="4" key="2">
    <citation type="submission" date="2019-06" db="EMBL/GenBank/DDBJ databases">
        <title>Co-occurence of chitin degradation, pigmentation and bioactivity in marine Pseudoalteromonas.</title>
        <authorList>
            <person name="Sonnenschein E.C."/>
            <person name="Bech P.K."/>
        </authorList>
    </citation>
    <scope>NUCLEOTIDE SEQUENCE [LARGE SCALE GENOMIC DNA]</scope>
    <source>
        <strain evidence="4">S1189</strain>
    </source>
</reference>
<accession>A0A5S3YMB7</accession>
<evidence type="ECO:0000256" key="1">
    <source>
        <dbReference type="ARBA" id="ARBA00022553"/>
    </source>
</evidence>
<dbReference type="EMBL" id="PNCM01000120">
    <property type="protein sequence ID" value="TMP77174.1"/>
    <property type="molecule type" value="Genomic_DNA"/>
</dbReference>
<gene>
    <name evidence="3" type="ORF">CWB73_20625</name>
</gene>
<dbReference type="Gene3D" id="3.30.565.10">
    <property type="entry name" value="Histidine kinase-like ATPase, C-terminal domain"/>
    <property type="match status" value="1"/>
</dbReference>
<dbReference type="Pfam" id="PF02518">
    <property type="entry name" value="HATPase_c"/>
    <property type="match status" value="1"/>
</dbReference>
<dbReference type="SUPFAM" id="SSF55874">
    <property type="entry name" value="ATPase domain of HSP90 chaperone/DNA topoisomerase II/histidine kinase"/>
    <property type="match status" value="1"/>
</dbReference>
<keyword evidence="1" id="KW-0597">Phosphoprotein</keyword>
<dbReference type="PROSITE" id="PS50109">
    <property type="entry name" value="HIS_KIN"/>
    <property type="match status" value="1"/>
</dbReference>
<evidence type="ECO:0000313" key="3">
    <source>
        <dbReference type="EMBL" id="TMP77174.1"/>
    </source>
</evidence>
<feature type="non-terminal residue" evidence="3">
    <location>
        <position position="1"/>
    </location>
</feature>
<dbReference type="InterPro" id="IPR003594">
    <property type="entry name" value="HATPase_dom"/>
</dbReference>
<proteinExistence type="predicted"/>